<dbReference type="Pfam" id="PF02321">
    <property type="entry name" value="OEP"/>
    <property type="match status" value="2"/>
</dbReference>
<dbReference type="HOGENOM" id="CLU_012817_13_0_4"/>
<protein>
    <submittedName>
        <fullName evidence="4">Outer membrane protein</fullName>
    </submittedName>
</protein>
<accession>F2BDG4</accession>
<evidence type="ECO:0000256" key="2">
    <source>
        <dbReference type="RuleBase" id="RU362097"/>
    </source>
</evidence>
<dbReference type="GO" id="GO:0005886">
    <property type="term" value="C:plasma membrane"/>
    <property type="evidence" value="ECO:0007669"/>
    <property type="project" value="UniProtKB-SubCell"/>
</dbReference>
<dbReference type="InterPro" id="IPR010131">
    <property type="entry name" value="MdtP/NodT-like"/>
</dbReference>
<dbReference type="Gene3D" id="2.20.200.10">
    <property type="entry name" value="Outer membrane efflux proteins (OEP)"/>
    <property type="match status" value="1"/>
</dbReference>
<dbReference type="PROSITE" id="PS51257">
    <property type="entry name" value="PROKAR_LIPOPROTEIN"/>
    <property type="match status" value="1"/>
</dbReference>
<evidence type="ECO:0000313" key="4">
    <source>
        <dbReference type="EMBL" id="EGF10560.1"/>
    </source>
</evidence>
<dbReference type="OrthoDB" id="9770517at2"/>
<keyword evidence="2" id="KW-1134">Transmembrane beta strand</keyword>
<evidence type="ECO:0000256" key="3">
    <source>
        <dbReference type="SAM" id="MobiDB-lite"/>
    </source>
</evidence>
<dbReference type="GO" id="GO:0015562">
    <property type="term" value="F:efflux transmembrane transporter activity"/>
    <property type="evidence" value="ECO:0007669"/>
    <property type="project" value="InterPro"/>
</dbReference>
<keyword evidence="2" id="KW-0812">Transmembrane</keyword>
<dbReference type="SUPFAM" id="SSF56954">
    <property type="entry name" value="Outer membrane efflux proteins (OEP)"/>
    <property type="match status" value="1"/>
</dbReference>
<organism evidence="4 5">
    <name type="scientific">Neisseria bacilliformis ATCC BAA-1200</name>
    <dbReference type="NCBI Taxonomy" id="888742"/>
    <lineage>
        <taxon>Bacteria</taxon>
        <taxon>Pseudomonadati</taxon>
        <taxon>Pseudomonadota</taxon>
        <taxon>Betaproteobacteria</taxon>
        <taxon>Neisseriales</taxon>
        <taxon>Neisseriaceae</taxon>
        <taxon>Neisseria</taxon>
    </lineage>
</organism>
<sequence>MPRLPLAAALAAACLLAACRSTDVNLSGSVPVPQTFEQNQAAHGSENLAQWWQNWHDPVLNALIERGLRENRDILAARSRLTEAAEQARLARADLGPTLGASALASVGKSHIDNPLDAAERNALARLPQAAALADDTLGGRSKTAAVGFTASWEPDIFGQKRSDADAARYAALGRQEQLYGTQLLVAGDIADHYFQARAAEGRLKTAERSISALQNMLRYVQGRFTAGHATAYDLEQARAALAAMQAKHSTIAAERAAHVRSIAVLTGQVPQGYALPDSPAAALDTPPAAPSGQTPQGMIERRPDIRANAAQVRAYAARLASAKADLLPRFTLRFMGQDGRIELDGDSALKGWGSMLSLDIQIPIFTNGRIKANIRAADARLQTALLSYDQVLLTALGEADTAYHAQTAATRQTALLRTAEQAAAKQAADAQGLFRYGKITLDQALRAEVSAQDARENLIRAQLAAAQAAVGLYKALGGGWTQETPEPAAPNPA</sequence>
<keyword evidence="2" id="KW-0732">Signal</keyword>
<keyword evidence="2" id="KW-0564">Palmitate</keyword>
<comment type="similarity">
    <text evidence="1 2">Belongs to the outer membrane factor (OMF) (TC 1.B.17) family.</text>
</comment>
<dbReference type="EMBL" id="AFAY01000035">
    <property type="protein sequence ID" value="EGF10560.1"/>
    <property type="molecule type" value="Genomic_DNA"/>
</dbReference>
<comment type="subcellular location">
    <subcellularLocation>
        <location evidence="2">Cell membrane</location>
        <topology evidence="2">Lipid-anchor</topology>
    </subcellularLocation>
</comment>
<dbReference type="Proteomes" id="UP000004105">
    <property type="component" value="Unassembled WGS sequence"/>
</dbReference>
<dbReference type="PANTHER" id="PTHR30203:SF29">
    <property type="entry name" value="PROTEIN CYAE"/>
    <property type="match status" value="1"/>
</dbReference>
<keyword evidence="2" id="KW-0449">Lipoprotein</keyword>
<gene>
    <name evidence="4" type="ORF">HMPREF9123_1770</name>
</gene>
<dbReference type="NCBIfam" id="TIGR01845">
    <property type="entry name" value="outer_NodT"/>
    <property type="match status" value="1"/>
</dbReference>
<feature type="chain" id="PRO_5001438447" evidence="2">
    <location>
        <begin position="18"/>
        <end position="494"/>
    </location>
</feature>
<dbReference type="InterPro" id="IPR003423">
    <property type="entry name" value="OMP_efflux"/>
</dbReference>
<keyword evidence="2" id="KW-0472">Membrane</keyword>
<feature type="signal peptide" evidence="2">
    <location>
        <begin position="1"/>
        <end position="17"/>
    </location>
</feature>
<evidence type="ECO:0000256" key="1">
    <source>
        <dbReference type="ARBA" id="ARBA00007613"/>
    </source>
</evidence>
<evidence type="ECO:0000313" key="5">
    <source>
        <dbReference type="Proteomes" id="UP000004105"/>
    </source>
</evidence>
<keyword evidence="5" id="KW-1185">Reference proteome</keyword>
<feature type="region of interest" description="Disordered" evidence="3">
    <location>
        <begin position="279"/>
        <end position="299"/>
    </location>
</feature>
<name>F2BDG4_9NEIS</name>
<dbReference type="RefSeq" id="WP_007342776.1">
    <property type="nucleotide sequence ID" value="NZ_GL878494.1"/>
</dbReference>
<comment type="caution">
    <text evidence="4">The sequence shown here is derived from an EMBL/GenBank/DDBJ whole genome shotgun (WGS) entry which is preliminary data.</text>
</comment>
<dbReference type="AlphaFoldDB" id="F2BDG4"/>
<proteinExistence type="inferred from homology"/>
<dbReference type="Gene3D" id="1.20.1600.10">
    <property type="entry name" value="Outer membrane efflux proteins (OEP)"/>
    <property type="match status" value="1"/>
</dbReference>
<dbReference type="PANTHER" id="PTHR30203">
    <property type="entry name" value="OUTER MEMBRANE CATION EFFLUX PROTEIN"/>
    <property type="match status" value="1"/>
</dbReference>
<reference evidence="4 5" key="1">
    <citation type="submission" date="2011-02" db="EMBL/GenBank/DDBJ databases">
        <authorList>
            <person name="Muzny D."/>
            <person name="Qin X."/>
            <person name="Deng J."/>
            <person name="Jiang H."/>
            <person name="Liu Y."/>
            <person name="Qu J."/>
            <person name="Song X.-Z."/>
            <person name="Zhang L."/>
            <person name="Thornton R."/>
            <person name="Coyle M."/>
            <person name="Francisco L."/>
            <person name="Jackson L."/>
            <person name="Javaid M."/>
            <person name="Korchina V."/>
            <person name="Kovar C."/>
            <person name="Mata R."/>
            <person name="Mathew T."/>
            <person name="Ngo R."/>
            <person name="Nguyen L."/>
            <person name="Nguyen N."/>
            <person name="Okwuonu G."/>
            <person name="Ongeri F."/>
            <person name="Pham C."/>
            <person name="Simmons D."/>
            <person name="Wilczek-Boney K."/>
            <person name="Hale W."/>
            <person name="Jakkamsetti A."/>
            <person name="Pham P."/>
            <person name="Ruth R."/>
            <person name="San Lucas F."/>
            <person name="Warren J."/>
            <person name="Zhang J."/>
            <person name="Zhao Z."/>
            <person name="Zhou C."/>
            <person name="Zhu D."/>
            <person name="Lee S."/>
            <person name="Bess C."/>
            <person name="Blankenburg K."/>
            <person name="Forbes L."/>
            <person name="Fu Q."/>
            <person name="Gubbala S."/>
            <person name="Hirani K."/>
            <person name="Jayaseelan J.C."/>
            <person name="Lara F."/>
            <person name="Munidasa M."/>
            <person name="Palculict T."/>
            <person name="Patil S."/>
            <person name="Pu L.-L."/>
            <person name="Saada N."/>
            <person name="Tang L."/>
            <person name="Weissenberger G."/>
            <person name="Zhu Y."/>
            <person name="Hemphill L."/>
            <person name="Shang Y."/>
            <person name="Youmans B."/>
            <person name="Ayvaz T."/>
            <person name="Ross M."/>
            <person name="Santibanez J."/>
            <person name="Aqrawi P."/>
            <person name="Gross S."/>
            <person name="Joshi V."/>
            <person name="Fowler G."/>
            <person name="Nazareth L."/>
            <person name="Reid J."/>
            <person name="Worley K."/>
            <person name="Petrosino J."/>
            <person name="Highlander S."/>
            <person name="Gibbs R."/>
        </authorList>
    </citation>
    <scope>NUCLEOTIDE SEQUENCE [LARGE SCALE GENOMIC DNA]</scope>
    <source>
        <strain evidence="4 5">ATCC BAA-1200</strain>
    </source>
</reference>
<dbReference type="STRING" id="267212.GCA_001063965_01072"/>